<evidence type="ECO:0000313" key="1">
    <source>
        <dbReference type="EMBL" id="GAG47916.1"/>
    </source>
</evidence>
<accession>X0ZHW1</accession>
<dbReference type="Gene3D" id="2.60.40.10">
    <property type="entry name" value="Immunoglobulins"/>
    <property type="match status" value="1"/>
</dbReference>
<dbReference type="PROSITE" id="PS51257">
    <property type="entry name" value="PROKAR_LIPOPROTEIN"/>
    <property type="match status" value="1"/>
</dbReference>
<gene>
    <name evidence="1" type="ORF">S01H1_82152</name>
</gene>
<sequence length="81" mass="7975">MNRCVLLLIIGSLLLTLGCGGNDNPAGVVYDVLAVTTASLPSGVAGTAYSETLTATGGDGSYTWSVTIGSLPTGLSLTAPS</sequence>
<dbReference type="AlphaFoldDB" id="X0ZHW1"/>
<dbReference type="EMBL" id="BARS01055671">
    <property type="protein sequence ID" value="GAG47916.1"/>
    <property type="molecule type" value="Genomic_DNA"/>
</dbReference>
<feature type="non-terminal residue" evidence="1">
    <location>
        <position position="81"/>
    </location>
</feature>
<proteinExistence type="predicted"/>
<reference evidence="1" key="1">
    <citation type="journal article" date="2014" name="Front. Microbiol.">
        <title>High frequency of phylogenetically diverse reductive dehalogenase-homologous genes in deep subseafloor sedimentary metagenomes.</title>
        <authorList>
            <person name="Kawai M."/>
            <person name="Futagami T."/>
            <person name="Toyoda A."/>
            <person name="Takaki Y."/>
            <person name="Nishi S."/>
            <person name="Hori S."/>
            <person name="Arai W."/>
            <person name="Tsubouchi T."/>
            <person name="Morono Y."/>
            <person name="Uchiyama I."/>
            <person name="Ito T."/>
            <person name="Fujiyama A."/>
            <person name="Inagaki F."/>
            <person name="Takami H."/>
        </authorList>
    </citation>
    <scope>NUCLEOTIDE SEQUENCE</scope>
    <source>
        <strain evidence="1">Expedition CK06-06</strain>
    </source>
</reference>
<name>X0ZHW1_9ZZZZ</name>
<protein>
    <submittedName>
        <fullName evidence="1">Uncharacterized protein</fullName>
    </submittedName>
</protein>
<comment type="caution">
    <text evidence="1">The sequence shown here is derived from an EMBL/GenBank/DDBJ whole genome shotgun (WGS) entry which is preliminary data.</text>
</comment>
<organism evidence="1">
    <name type="scientific">marine sediment metagenome</name>
    <dbReference type="NCBI Taxonomy" id="412755"/>
    <lineage>
        <taxon>unclassified sequences</taxon>
        <taxon>metagenomes</taxon>
        <taxon>ecological metagenomes</taxon>
    </lineage>
</organism>
<dbReference type="InterPro" id="IPR013783">
    <property type="entry name" value="Ig-like_fold"/>
</dbReference>